<dbReference type="Pfam" id="PF05024">
    <property type="entry name" value="Gpi1"/>
    <property type="match status" value="1"/>
</dbReference>
<feature type="transmembrane region" description="Helical" evidence="1">
    <location>
        <begin position="394"/>
        <end position="410"/>
    </location>
</feature>
<evidence type="ECO:0000313" key="3">
    <source>
        <dbReference type="RefSeq" id="XP_034118649.1"/>
    </source>
</evidence>
<organism evidence="2 3">
    <name type="scientific">Drosophila albomicans</name>
    <name type="common">Fruit fly</name>
    <dbReference type="NCBI Taxonomy" id="7291"/>
    <lineage>
        <taxon>Eukaryota</taxon>
        <taxon>Metazoa</taxon>
        <taxon>Ecdysozoa</taxon>
        <taxon>Arthropoda</taxon>
        <taxon>Hexapoda</taxon>
        <taxon>Insecta</taxon>
        <taxon>Pterygota</taxon>
        <taxon>Neoptera</taxon>
        <taxon>Endopterygota</taxon>
        <taxon>Diptera</taxon>
        <taxon>Brachycera</taxon>
        <taxon>Muscomorpha</taxon>
        <taxon>Ephydroidea</taxon>
        <taxon>Drosophilidae</taxon>
        <taxon>Drosophila</taxon>
    </lineage>
</organism>
<feature type="transmembrane region" description="Helical" evidence="1">
    <location>
        <begin position="318"/>
        <end position="345"/>
    </location>
</feature>
<dbReference type="OrthoDB" id="70250at2759"/>
<dbReference type="RefSeq" id="XP_034118649.1">
    <property type="nucleotide sequence ID" value="XM_034262758.2"/>
</dbReference>
<dbReference type="AlphaFoldDB" id="A0A6P8XZ22"/>
<gene>
    <name evidence="3" type="primary">LOC117577824</name>
</gene>
<keyword evidence="1" id="KW-1133">Transmembrane helix</keyword>
<name>A0A6P8XZ22_DROAB</name>
<dbReference type="GO" id="GO:0005783">
    <property type="term" value="C:endoplasmic reticulum"/>
    <property type="evidence" value="ECO:0007669"/>
    <property type="project" value="TreeGrafter"/>
</dbReference>
<dbReference type="GeneID" id="117577824"/>
<keyword evidence="1" id="KW-0472">Membrane</keyword>
<dbReference type="GO" id="GO:0006506">
    <property type="term" value="P:GPI anchor biosynthetic process"/>
    <property type="evidence" value="ECO:0007669"/>
    <property type="project" value="InterPro"/>
</dbReference>
<reference evidence="3" key="1">
    <citation type="submission" date="2025-08" db="UniProtKB">
        <authorList>
            <consortium name="RefSeq"/>
        </authorList>
    </citation>
    <scope>IDENTIFICATION</scope>
    <source>
        <strain evidence="3">15112-1751.03</strain>
        <tissue evidence="3">Whole Adult</tissue>
    </source>
</reference>
<dbReference type="Proteomes" id="UP000515160">
    <property type="component" value="Chromosome X"/>
</dbReference>
<dbReference type="GO" id="GO:0016020">
    <property type="term" value="C:membrane"/>
    <property type="evidence" value="ECO:0007669"/>
    <property type="project" value="InterPro"/>
</dbReference>
<dbReference type="PANTHER" id="PTHR21329">
    <property type="entry name" value="PHOSPHATIDYLINOSITOL N-ACETYLGLUCOSAMINYLTRANSFERASE SUBUNIT Q-RELATED"/>
    <property type="match status" value="1"/>
</dbReference>
<feature type="transmembrane region" description="Helical" evidence="1">
    <location>
        <begin position="351"/>
        <end position="373"/>
    </location>
</feature>
<keyword evidence="2" id="KW-1185">Reference proteome</keyword>
<dbReference type="PANTHER" id="PTHR21329:SF3">
    <property type="entry name" value="PHOSPHATIDYLINOSITOL N-ACETYLGLUCOSAMINYLTRANSFERASE SUBUNIT Q"/>
    <property type="match status" value="1"/>
</dbReference>
<feature type="transmembrane region" description="Helical" evidence="1">
    <location>
        <begin position="194"/>
        <end position="214"/>
    </location>
</feature>
<dbReference type="InterPro" id="IPR007720">
    <property type="entry name" value="PigQ/GPI1"/>
</dbReference>
<proteinExistence type="predicted"/>
<evidence type="ECO:0000313" key="2">
    <source>
        <dbReference type="Proteomes" id="UP000515160"/>
    </source>
</evidence>
<sequence length="491" mass="56727">MSIKIFLPTNYFYVKRSCNLYGQLHISDDNVVVYYVVDVDDTNTDDSNKTATTTIMDRGECNHMRFLGAIQCSDSYADSKHCNAHDMMLCFTYNNESPNVSLMFTGITPENLNQIKLILYDKQIVRSLIIKGYNTLNHWTMRETSPRQINDECDFYMLARLVQPEPGAIRNKSEGLWFYGSQPLCLLANLPMQLFKYIVGNAVVNGIIMHTVIFKHYKEWQTIYAAGSRLTNIMIDRALGILLMLLLFTLASHPGDFLIQISHIIISQLYSLLKVLEGSPIGLKLNIHLNNFFLDCFKYHIELWSTFLDLIEPVVRQVFLAIGAFGCLGFTYQIALLADLISIVGLHAHCFYVYTKVLNNVGVKGLTVLWQVVRGNRYNILRNRIEAHNYMNRQLYLATIFFSAILFLFPTTLVYYVVFATLKALTFATLAILEFFRRKILNFPIEMFLKCVKKGFNEIDCLRVLDIPLQKQLYFNYRNSKIVIFVYKLQV</sequence>
<keyword evidence="1" id="KW-0812">Transmembrane</keyword>
<protein>
    <submittedName>
        <fullName evidence="3">Uncharacterized protein LOC117577824 isoform X1</fullName>
    </submittedName>
</protein>
<evidence type="ECO:0000256" key="1">
    <source>
        <dbReference type="SAM" id="Phobius"/>
    </source>
</evidence>
<dbReference type="CTD" id="117366"/>
<accession>A0A6P8XZ22</accession>
<feature type="transmembrane region" description="Helical" evidence="1">
    <location>
        <begin position="234"/>
        <end position="251"/>
    </location>
</feature>